<accession>A0A2V4NDG4</accession>
<reference evidence="2 3" key="1">
    <citation type="submission" date="2018-05" db="EMBL/GenBank/DDBJ databases">
        <title>Oceanovita maritima gen. nov., sp. nov., a marine bacterium in the family Rhodobacteraceae isolated from surface seawater of Lundu port Xiamen, China.</title>
        <authorList>
            <person name="Hetharua B.H."/>
            <person name="Min D."/>
            <person name="Liao H."/>
            <person name="Tian Y."/>
        </authorList>
    </citation>
    <scope>NUCLEOTIDE SEQUENCE [LARGE SCALE GENOMIC DNA]</scope>
    <source>
        <strain evidence="2 3">FSX-11</strain>
    </source>
</reference>
<feature type="transmembrane region" description="Helical" evidence="1">
    <location>
        <begin position="134"/>
        <end position="152"/>
    </location>
</feature>
<organism evidence="2 3">
    <name type="scientific">Litorivita pollutaquae</name>
    <dbReference type="NCBI Taxonomy" id="2200892"/>
    <lineage>
        <taxon>Bacteria</taxon>
        <taxon>Pseudomonadati</taxon>
        <taxon>Pseudomonadota</taxon>
        <taxon>Alphaproteobacteria</taxon>
        <taxon>Rhodobacterales</taxon>
        <taxon>Paracoccaceae</taxon>
        <taxon>Litorivita</taxon>
    </lineage>
</organism>
<name>A0A2V4NDG4_9RHOB</name>
<keyword evidence="1" id="KW-0812">Transmembrane</keyword>
<dbReference type="Proteomes" id="UP000248012">
    <property type="component" value="Unassembled WGS sequence"/>
</dbReference>
<dbReference type="AlphaFoldDB" id="A0A2V4NDG4"/>
<feature type="transmembrane region" description="Helical" evidence="1">
    <location>
        <begin position="28"/>
        <end position="49"/>
    </location>
</feature>
<keyword evidence="1" id="KW-0472">Membrane</keyword>
<sequence>MALIPDILASHRAPRAVLRRRLIGADEVHALVTLILGCLMVWVAQWPIAARAAHLDPSIPLGGRLTGAGVAWMFLAPVLLYALAALSHVIARAFGGEGSYFSARLALFWALLAAAPLFLLNGLVAGFIGMQGNIGAQIVGLVAFVGFLRLWLMGLIEAESQPHE</sequence>
<comment type="caution">
    <text evidence="2">The sequence shown here is derived from an EMBL/GenBank/DDBJ whole genome shotgun (WGS) entry which is preliminary data.</text>
</comment>
<keyword evidence="3" id="KW-1185">Reference proteome</keyword>
<evidence type="ECO:0000256" key="1">
    <source>
        <dbReference type="SAM" id="Phobius"/>
    </source>
</evidence>
<dbReference type="EMBL" id="QFVT01000003">
    <property type="protein sequence ID" value="PYC48293.1"/>
    <property type="molecule type" value="Genomic_DNA"/>
</dbReference>
<evidence type="ECO:0000313" key="2">
    <source>
        <dbReference type="EMBL" id="PYC48293.1"/>
    </source>
</evidence>
<gene>
    <name evidence="2" type="ORF">DI396_04655</name>
</gene>
<evidence type="ECO:0000313" key="3">
    <source>
        <dbReference type="Proteomes" id="UP000248012"/>
    </source>
</evidence>
<protein>
    <submittedName>
        <fullName evidence="2">YIP1 family protein</fullName>
    </submittedName>
</protein>
<dbReference type="RefSeq" id="WP_110795027.1">
    <property type="nucleotide sequence ID" value="NZ_KZ826482.1"/>
</dbReference>
<feature type="transmembrane region" description="Helical" evidence="1">
    <location>
        <begin position="106"/>
        <end position="128"/>
    </location>
</feature>
<keyword evidence="1" id="KW-1133">Transmembrane helix</keyword>
<proteinExistence type="predicted"/>
<feature type="transmembrane region" description="Helical" evidence="1">
    <location>
        <begin position="69"/>
        <end position="94"/>
    </location>
</feature>
<dbReference type="OrthoDB" id="7771437at2"/>